<evidence type="ECO:0000256" key="3">
    <source>
        <dbReference type="ARBA" id="ARBA00023002"/>
    </source>
</evidence>
<accession>A0ABT8HPW0</accession>
<dbReference type="InterPro" id="IPR002937">
    <property type="entry name" value="Amino_oxidase"/>
</dbReference>
<evidence type="ECO:0000259" key="4">
    <source>
        <dbReference type="Pfam" id="PF01593"/>
    </source>
</evidence>
<gene>
    <name evidence="5" type="ORF">QYF68_31515</name>
</gene>
<dbReference type="PANTHER" id="PTHR43563:SF1">
    <property type="entry name" value="AMINE OXIDASE [FLAVIN-CONTAINING] B"/>
    <property type="match status" value="1"/>
</dbReference>
<dbReference type="Gene3D" id="1.10.405.10">
    <property type="entry name" value="Guanine Nucleotide Dissociation Inhibitor, domain 1"/>
    <property type="match status" value="1"/>
</dbReference>
<dbReference type="PRINTS" id="PR00757">
    <property type="entry name" value="AMINEOXDASEF"/>
</dbReference>
<dbReference type="EMBL" id="JAUHTC010000098">
    <property type="protein sequence ID" value="MDN4522317.1"/>
    <property type="molecule type" value="Genomic_DNA"/>
</dbReference>
<protein>
    <submittedName>
        <fullName evidence="5">Flavin monoamine oxidase family protein</fullName>
    </submittedName>
</protein>
<dbReference type="Gene3D" id="3.90.660.10">
    <property type="match status" value="1"/>
</dbReference>
<name>A0ABT8HPW0_MYCAO</name>
<evidence type="ECO:0000256" key="2">
    <source>
        <dbReference type="ARBA" id="ARBA00005995"/>
    </source>
</evidence>
<dbReference type="Proteomes" id="UP001172687">
    <property type="component" value="Unassembled WGS sequence"/>
</dbReference>
<comment type="similarity">
    <text evidence="2">Belongs to the flavin monoamine oxidase family.</text>
</comment>
<dbReference type="PANTHER" id="PTHR43563">
    <property type="entry name" value="AMINE OXIDASE"/>
    <property type="match status" value="1"/>
</dbReference>
<feature type="domain" description="Amine oxidase" evidence="4">
    <location>
        <begin position="11"/>
        <end position="439"/>
    </location>
</feature>
<comment type="caution">
    <text evidence="5">The sequence shown here is derived from an EMBL/GenBank/DDBJ whole genome shotgun (WGS) entry which is preliminary data.</text>
</comment>
<dbReference type="InterPro" id="IPR036188">
    <property type="entry name" value="FAD/NAD-bd_sf"/>
</dbReference>
<comment type="cofactor">
    <cofactor evidence="1">
        <name>FAD</name>
        <dbReference type="ChEBI" id="CHEBI:57692"/>
    </cofactor>
</comment>
<dbReference type="SUPFAM" id="SSF51905">
    <property type="entry name" value="FAD/NAD(P)-binding domain"/>
    <property type="match status" value="1"/>
</dbReference>
<proteinExistence type="inferred from homology"/>
<dbReference type="InterPro" id="IPR050703">
    <property type="entry name" value="Flavin_MAO"/>
</dbReference>
<dbReference type="Pfam" id="PF01593">
    <property type="entry name" value="Amino_oxidase"/>
    <property type="match status" value="1"/>
</dbReference>
<dbReference type="SUPFAM" id="SSF54373">
    <property type="entry name" value="FAD-linked reductases, C-terminal domain"/>
    <property type="match status" value="1"/>
</dbReference>
<evidence type="ECO:0000313" key="6">
    <source>
        <dbReference type="Proteomes" id="UP001172687"/>
    </source>
</evidence>
<keyword evidence="6" id="KW-1185">Reference proteome</keyword>
<evidence type="ECO:0000256" key="1">
    <source>
        <dbReference type="ARBA" id="ARBA00001974"/>
    </source>
</evidence>
<organism evidence="5 6">
    <name type="scientific">Mycolicibacterium austroafricanum</name>
    <name type="common">Mycobacterium austroafricanum</name>
    <dbReference type="NCBI Taxonomy" id="39687"/>
    <lineage>
        <taxon>Bacteria</taxon>
        <taxon>Bacillati</taxon>
        <taxon>Actinomycetota</taxon>
        <taxon>Actinomycetes</taxon>
        <taxon>Mycobacteriales</taxon>
        <taxon>Mycobacteriaceae</taxon>
        <taxon>Mycolicibacterium</taxon>
    </lineage>
</organism>
<sequence length="447" mass="48156">MADVVVVGAGFAGLSAARELTRLGHEVVVVEGRDRVGGRSYTGTIAGVPVDLGATFVGPTQDAVLKLADELGCEREPTFGRGKNLIRWRGSVRSYRSTVPRLSIIELLDVSRIQWRFERVCRKVSVDQPWRSPVAAELDAVSLDGWLRSVHAGASTRDLMAIVARVTWGAEPDAVSMLHAVRYVKAAGGLSRMLDVKGGAQQDRFLAGTQQIALRMAEQLGDRVVLGAPVRRIARHPDHSLTVGTDRAEYTAAAVVVAIPPAHRGAVEFDPPLPADYGELNRHWPQGHLSKAYAAYETPFWRTNGCSGEALSDEGPVFITFDCSPGDGGPGVLLGFTDARTFDPLPPEQRREVALAGFTALFGEAASRPLDYLDHCWGAETFAPGGPTAAVPPGAWTAHGRWLRAPVDGIFWAGTETADRWTGFLDGAVRSGLRAATDVHQELTRRS</sequence>
<reference evidence="5" key="1">
    <citation type="submission" date="2023-07" db="EMBL/GenBank/DDBJ databases">
        <title>Degradation of tert-butanol by M. austroafricanum TBA100.</title>
        <authorList>
            <person name="Helbich S."/>
            <person name="Vainshtein Y."/>
        </authorList>
    </citation>
    <scope>NUCLEOTIDE SEQUENCE</scope>
    <source>
        <strain evidence="5">TBA100</strain>
    </source>
</reference>
<dbReference type="RefSeq" id="WP_208676002.1">
    <property type="nucleotide sequence ID" value="NZ_CP070380.1"/>
</dbReference>
<keyword evidence="3" id="KW-0560">Oxidoreductase</keyword>
<dbReference type="InterPro" id="IPR001613">
    <property type="entry name" value="Flavin_amine_oxidase"/>
</dbReference>
<evidence type="ECO:0000313" key="5">
    <source>
        <dbReference type="EMBL" id="MDN4522317.1"/>
    </source>
</evidence>
<dbReference type="Gene3D" id="3.50.50.60">
    <property type="entry name" value="FAD/NAD(P)-binding domain"/>
    <property type="match status" value="1"/>
</dbReference>